<dbReference type="SUPFAM" id="SSF75217">
    <property type="entry name" value="alpha/beta knot"/>
    <property type="match status" value="1"/>
</dbReference>
<dbReference type="Pfam" id="PF00588">
    <property type="entry name" value="SpoU_methylase"/>
    <property type="match status" value="1"/>
</dbReference>
<evidence type="ECO:0000259" key="5">
    <source>
        <dbReference type="SMART" id="SM00967"/>
    </source>
</evidence>
<gene>
    <name evidence="6" type="ORF">SAMN04489746_0766</name>
</gene>
<dbReference type="NCBIfam" id="TIGR00186">
    <property type="entry name" value="rRNA_methyl_3"/>
    <property type="match status" value="1"/>
</dbReference>
<feature type="compositionally biased region" description="Low complexity" evidence="4">
    <location>
        <begin position="12"/>
        <end position="30"/>
    </location>
</feature>
<dbReference type="InterPro" id="IPR029028">
    <property type="entry name" value="Alpha/beta_knot_MTases"/>
</dbReference>
<dbReference type="GO" id="GO:0008173">
    <property type="term" value="F:RNA methyltransferase activity"/>
    <property type="evidence" value="ECO:0007669"/>
    <property type="project" value="InterPro"/>
</dbReference>
<dbReference type="InterPro" id="IPR013123">
    <property type="entry name" value="SpoU_subst-bd"/>
</dbReference>
<keyword evidence="3" id="KW-0808">Transferase</keyword>
<dbReference type="AlphaFoldDB" id="A0AB38A6A4"/>
<dbReference type="SUPFAM" id="SSF55315">
    <property type="entry name" value="L30e-like"/>
    <property type="match status" value="1"/>
</dbReference>
<comment type="similarity">
    <text evidence="1">Belongs to the class IV-like SAM-binding methyltransferase superfamily. RNA methyltransferase TrmH family.</text>
</comment>
<reference evidence="6 7" key="1">
    <citation type="submission" date="2016-10" db="EMBL/GenBank/DDBJ databases">
        <authorList>
            <person name="Varghese N."/>
            <person name="Submissions S."/>
        </authorList>
    </citation>
    <scope>NUCLEOTIDE SEQUENCE [LARGE SCALE GENOMIC DNA]</scope>
    <source>
        <strain evidence="6 7">DSM 20586</strain>
    </source>
</reference>
<dbReference type="EMBL" id="FNSH01000001">
    <property type="protein sequence ID" value="SEB62836.1"/>
    <property type="molecule type" value="Genomic_DNA"/>
</dbReference>
<comment type="caution">
    <text evidence="6">The sequence shown here is derived from an EMBL/GenBank/DDBJ whole genome shotgun (WGS) entry which is preliminary data.</text>
</comment>
<dbReference type="InterPro" id="IPR004441">
    <property type="entry name" value="rRNA_MeTrfase_TrmH"/>
</dbReference>
<dbReference type="GO" id="GO:0005829">
    <property type="term" value="C:cytosol"/>
    <property type="evidence" value="ECO:0007669"/>
    <property type="project" value="TreeGrafter"/>
</dbReference>
<protein>
    <submittedName>
        <fullName evidence="6">23S rRNA (Guanosine2251-2'-O)-methyltransferase</fullName>
    </submittedName>
</protein>
<evidence type="ECO:0000256" key="4">
    <source>
        <dbReference type="SAM" id="MobiDB-lite"/>
    </source>
</evidence>
<feature type="compositionally biased region" description="Basic and acidic residues" evidence="4">
    <location>
        <begin position="39"/>
        <end position="62"/>
    </location>
</feature>
<dbReference type="InterPro" id="IPR001537">
    <property type="entry name" value="SpoU_MeTrfase"/>
</dbReference>
<dbReference type="GO" id="GO:0006396">
    <property type="term" value="P:RNA processing"/>
    <property type="evidence" value="ECO:0007669"/>
    <property type="project" value="InterPro"/>
</dbReference>
<keyword evidence="2" id="KW-0489">Methyltransferase</keyword>
<dbReference type="Gene3D" id="3.30.1330.30">
    <property type="match status" value="1"/>
</dbReference>
<dbReference type="Gene3D" id="3.40.1280.10">
    <property type="match status" value="1"/>
</dbReference>
<dbReference type="InterPro" id="IPR029026">
    <property type="entry name" value="tRNA_m1G_MTases_N"/>
</dbReference>
<dbReference type="CDD" id="cd18103">
    <property type="entry name" value="SpoU-like_RlmB"/>
    <property type="match status" value="1"/>
</dbReference>
<dbReference type="PANTHER" id="PTHR46429">
    <property type="entry name" value="23S RRNA (GUANOSINE-2'-O-)-METHYLTRANSFERASE RLMB"/>
    <property type="match status" value="1"/>
</dbReference>
<proteinExistence type="inferred from homology"/>
<feature type="region of interest" description="Disordered" evidence="4">
    <location>
        <begin position="1"/>
        <end position="84"/>
    </location>
</feature>
<dbReference type="Proteomes" id="UP000183687">
    <property type="component" value="Unassembled WGS sequence"/>
</dbReference>
<evidence type="ECO:0000256" key="3">
    <source>
        <dbReference type="ARBA" id="ARBA00022679"/>
    </source>
</evidence>
<dbReference type="PANTHER" id="PTHR46429:SF1">
    <property type="entry name" value="23S RRNA (GUANOSINE-2'-O-)-METHYLTRANSFERASE RLMB"/>
    <property type="match status" value="1"/>
</dbReference>
<dbReference type="GO" id="GO:0032259">
    <property type="term" value="P:methylation"/>
    <property type="evidence" value="ECO:0007669"/>
    <property type="project" value="UniProtKB-KW"/>
</dbReference>
<accession>A0AB38A6A4</accession>
<dbReference type="RefSeq" id="WP_002563139.1">
    <property type="nucleotide sequence ID" value="NZ_FNSH01000001.1"/>
</dbReference>
<evidence type="ECO:0000256" key="1">
    <source>
        <dbReference type="ARBA" id="ARBA00007228"/>
    </source>
</evidence>
<dbReference type="InterPro" id="IPR029064">
    <property type="entry name" value="Ribosomal_eL30-like_sf"/>
</dbReference>
<feature type="domain" description="RNA 2-O ribose methyltransferase substrate binding" evidence="5">
    <location>
        <begin position="96"/>
        <end position="177"/>
    </location>
</feature>
<dbReference type="SMART" id="SM00967">
    <property type="entry name" value="SpoU_sub_bind"/>
    <property type="match status" value="1"/>
</dbReference>
<sequence>MAKPNSSKRPSALRAGGSARSSSRSGNAARGKGRSGKFSQEHTQRHDRAQRNEQGKRQERAQRSGASRHTKRPDGKGYAQRATHAAARDTSLLYDLIEGRRACVEALDTGLPIAKALVLSGATGSNAAQDASLKELVDRLSCAGIPLEEVPRAILDSLSSHGAHQGIILRTRPFQYEELSTILERASSKNELIVVLDHVTDEGNFGAIVRSAEVVGAAGVIIAKARAARVGTAAYKTSAGAVLHLPIAQVSNLASALDELKAAGFWVVGSTEHASQGVWESPMSGRLALVMGSEGKGISQLVLKHCDFCCKLPQRGSVESLNVAQAATVMCYEWLRQSTLAQTEAAAAQAQTSQAQGVAHE</sequence>
<evidence type="ECO:0000313" key="7">
    <source>
        <dbReference type="Proteomes" id="UP000183687"/>
    </source>
</evidence>
<dbReference type="Pfam" id="PF08032">
    <property type="entry name" value="SpoU_sub_bind"/>
    <property type="match status" value="1"/>
</dbReference>
<name>A0AB38A6A4_9ACTN</name>
<organism evidence="6 7">
    <name type="scientific">Atopobium minutum</name>
    <dbReference type="NCBI Taxonomy" id="1381"/>
    <lineage>
        <taxon>Bacteria</taxon>
        <taxon>Bacillati</taxon>
        <taxon>Actinomycetota</taxon>
        <taxon>Coriobacteriia</taxon>
        <taxon>Coriobacteriales</taxon>
        <taxon>Atopobiaceae</taxon>
        <taxon>Atopobium</taxon>
    </lineage>
</organism>
<dbReference type="GO" id="GO:0003723">
    <property type="term" value="F:RNA binding"/>
    <property type="evidence" value="ECO:0007669"/>
    <property type="project" value="InterPro"/>
</dbReference>
<evidence type="ECO:0000256" key="2">
    <source>
        <dbReference type="ARBA" id="ARBA00022603"/>
    </source>
</evidence>
<evidence type="ECO:0000313" key="6">
    <source>
        <dbReference type="EMBL" id="SEB62836.1"/>
    </source>
</evidence>